<name>A0ABS1DER1_9PROT</name>
<dbReference type="Pfam" id="PF12146">
    <property type="entry name" value="Hydrolase_4"/>
    <property type="match status" value="1"/>
</dbReference>
<feature type="domain" description="Serine aminopeptidase S33" evidence="1">
    <location>
        <begin position="47"/>
        <end position="142"/>
    </location>
</feature>
<keyword evidence="2" id="KW-0378">Hydrolase</keyword>
<dbReference type="EMBL" id="NRRL01000034">
    <property type="protein sequence ID" value="MBK1668956.1"/>
    <property type="molecule type" value="Genomic_DNA"/>
</dbReference>
<organism evidence="2 3">
    <name type="scientific">Rhodovibrio sodomensis</name>
    <dbReference type="NCBI Taxonomy" id="1088"/>
    <lineage>
        <taxon>Bacteria</taxon>
        <taxon>Pseudomonadati</taxon>
        <taxon>Pseudomonadota</taxon>
        <taxon>Alphaproteobacteria</taxon>
        <taxon>Rhodospirillales</taxon>
        <taxon>Rhodovibrionaceae</taxon>
        <taxon>Rhodovibrio</taxon>
    </lineage>
</organism>
<sequence length="289" mass="31138">MTQPERACSFTCAADRLIGILHPATETADVLVVIVVGGPQYRIGAHRQFVDLARRLAADGWPVFRFDYRGMGDATGELGGFETVDADIRAAIDAGLAQSGARRVVLWGLCDAASAIAFYAGSDPRVAGIVLANPWVRTETGAAQARLKSYYSRRLVSRDFLTKLARGRVDLPRAAGGVVASLAAAVRRKIGLSHEAHDLPTRMAAGLARFAGNVLILLSDRDLTADEFRQVAAEHDWRARAFGKGRAHHQTVTLARADHTFSQPGNPEAAAQATLRWLQSAICGDQKRS</sequence>
<protein>
    <submittedName>
        <fullName evidence="2">Hydrolase 1, exosortase A system-associated</fullName>
    </submittedName>
</protein>
<dbReference type="InterPro" id="IPR017531">
    <property type="entry name" value="Hydrolase-1_PEP"/>
</dbReference>
<reference evidence="2 3" key="1">
    <citation type="journal article" date="2020" name="Microorganisms">
        <title>Osmotic Adaptation and Compatible Solute Biosynthesis of Phototrophic Bacteria as Revealed from Genome Analyses.</title>
        <authorList>
            <person name="Imhoff J.F."/>
            <person name="Rahn T."/>
            <person name="Kunzel S."/>
            <person name="Keller A."/>
            <person name="Neulinger S.C."/>
        </authorList>
    </citation>
    <scope>NUCLEOTIDE SEQUENCE [LARGE SCALE GENOMIC DNA]</scope>
    <source>
        <strain evidence="2 3">DSM 9895</strain>
    </source>
</reference>
<proteinExistence type="predicted"/>
<dbReference type="Gene3D" id="3.40.50.1820">
    <property type="entry name" value="alpha/beta hydrolase"/>
    <property type="match status" value="1"/>
</dbReference>
<dbReference type="GO" id="GO:0016787">
    <property type="term" value="F:hydrolase activity"/>
    <property type="evidence" value="ECO:0007669"/>
    <property type="project" value="UniProtKB-KW"/>
</dbReference>
<dbReference type="RefSeq" id="WP_200341280.1">
    <property type="nucleotide sequence ID" value="NZ_NRRL01000034.1"/>
</dbReference>
<dbReference type="InterPro" id="IPR022742">
    <property type="entry name" value="Hydrolase_4"/>
</dbReference>
<dbReference type="SUPFAM" id="SSF53474">
    <property type="entry name" value="alpha/beta-Hydrolases"/>
    <property type="match status" value="1"/>
</dbReference>
<comment type="caution">
    <text evidence="2">The sequence shown here is derived from an EMBL/GenBank/DDBJ whole genome shotgun (WGS) entry which is preliminary data.</text>
</comment>
<evidence type="ECO:0000313" key="3">
    <source>
        <dbReference type="Proteomes" id="UP001296873"/>
    </source>
</evidence>
<evidence type="ECO:0000259" key="1">
    <source>
        <dbReference type="Pfam" id="PF12146"/>
    </source>
</evidence>
<dbReference type="Proteomes" id="UP001296873">
    <property type="component" value="Unassembled WGS sequence"/>
</dbReference>
<evidence type="ECO:0000313" key="2">
    <source>
        <dbReference type="EMBL" id="MBK1668956.1"/>
    </source>
</evidence>
<dbReference type="NCBIfam" id="TIGR03100">
    <property type="entry name" value="hydr1_PEP"/>
    <property type="match status" value="1"/>
</dbReference>
<keyword evidence="3" id="KW-1185">Reference proteome</keyword>
<gene>
    <name evidence="2" type="ORF">CKO28_13035</name>
</gene>
<accession>A0ABS1DER1</accession>
<dbReference type="InterPro" id="IPR029058">
    <property type="entry name" value="AB_hydrolase_fold"/>
</dbReference>